<keyword evidence="2" id="KW-0472">Membrane</keyword>
<feature type="transmembrane region" description="Helical" evidence="2">
    <location>
        <begin position="142"/>
        <end position="162"/>
    </location>
</feature>
<comment type="caution">
    <text evidence="3">The sequence shown here is derived from an EMBL/GenBank/DDBJ whole genome shotgun (WGS) entry which is preliminary data.</text>
</comment>
<feature type="region of interest" description="Disordered" evidence="1">
    <location>
        <begin position="1"/>
        <end position="68"/>
    </location>
</feature>
<evidence type="ECO:0000256" key="1">
    <source>
        <dbReference type="SAM" id="MobiDB-lite"/>
    </source>
</evidence>
<dbReference type="EMBL" id="QGDI01000011">
    <property type="protein sequence ID" value="PWJ10986.1"/>
    <property type="molecule type" value="Genomic_DNA"/>
</dbReference>
<organism evidence="3 4">
    <name type="scientific">Ruminococcus flavefaciens</name>
    <dbReference type="NCBI Taxonomy" id="1265"/>
    <lineage>
        <taxon>Bacteria</taxon>
        <taxon>Bacillati</taxon>
        <taxon>Bacillota</taxon>
        <taxon>Clostridia</taxon>
        <taxon>Eubacteriales</taxon>
        <taxon>Oscillospiraceae</taxon>
        <taxon>Ruminococcus</taxon>
    </lineage>
</organism>
<keyword evidence="2" id="KW-1133">Transmembrane helix</keyword>
<evidence type="ECO:0000313" key="3">
    <source>
        <dbReference type="EMBL" id="PWJ10986.1"/>
    </source>
</evidence>
<proteinExistence type="predicted"/>
<gene>
    <name evidence="3" type="ORF">IE37_02633</name>
</gene>
<protein>
    <recommendedName>
        <fullName evidence="5">DUF4190 domain-containing protein</fullName>
    </recommendedName>
</protein>
<dbReference type="OrthoDB" id="1860063at2"/>
<evidence type="ECO:0000256" key="2">
    <source>
        <dbReference type="SAM" id="Phobius"/>
    </source>
</evidence>
<dbReference type="Proteomes" id="UP000245720">
    <property type="component" value="Unassembled WGS sequence"/>
</dbReference>
<reference evidence="3 4" key="1">
    <citation type="submission" date="2018-05" db="EMBL/GenBank/DDBJ databases">
        <title>The Hungate 1000. A catalogue of reference genomes from the rumen microbiome.</title>
        <authorList>
            <person name="Kelly W."/>
        </authorList>
    </citation>
    <scope>NUCLEOTIDE SEQUENCE [LARGE SCALE GENOMIC DNA]</scope>
    <source>
        <strain evidence="3 4">SAb67</strain>
    </source>
</reference>
<name>A0A315XWH2_RUMFL</name>
<dbReference type="AlphaFoldDB" id="A0A315XWH2"/>
<sequence length="164" mass="17297">MDNNYNNDPNNLGGQNNAPYGQNSGYSNAQQNNQYGQNGYNAPYGQNSGYSNAQQNNQYGQNGYNDPYGQNPYNNAPDFYGNVNMGYGSENDGKAVGALVCGILACIFWCLPIAGIPLSIVAITLGNKGKESNKAGMGKAGLIMGCIGLGLSLLNSVAGVFMRL</sequence>
<evidence type="ECO:0008006" key="5">
    <source>
        <dbReference type="Google" id="ProtNLM"/>
    </source>
</evidence>
<accession>A0A315XWH2</accession>
<dbReference type="RefSeq" id="WP_109727357.1">
    <property type="nucleotide sequence ID" value="NZ_QGDI01000011.1"/>
</dbReference>
<evidence type="ECO:0000313" key="4">
    <source>
        <dbReference type="Proteomes" id="UP000245720"/>
    </source>
</evidence>
<feature type="transmembrane region" description="Helical" evidence="2">
    <location>
        <begin position="95"/>
        <end position="121"/>
    </location>
</feature>
<keyword evidence="2" id="KW-0812">Transmembrane</keyword>